<dbReference type="RefSeq" id="WP_043144098.1">
    <property type="nucleotide sequence ID" value="NZ_JSUQ01000014.1"/>
</dbReference>
<gene>
    <name evidence="1" type="ORF">OA50_03533</name>
</gene>
<evidence type="ECO:0000313" key="1">
    <source>
        <dbReference type="EMBL" id="KHQ51896.1"/>
    </source>
</evidence>
<dbReference type="OrthoDB" id="7875688at2"/>
<proteinExistence type="predicted"/>
<sequence>MPIRWITAATVLATVALLVVGVNQLPPLTEGGLPRSGPPPFGAASAPADPVGWCRANLPGVDCGCFAQKADEVMNARHEPLQGVAYVNRWDLALAQADKGC</sequence>
<dbReference type="EMBL" id="JSUQ01000014">
    <property type="protein sequence ID" value="KHQ51896.1"/>
    <property type="molecule type" value="Genomic_DNA"/>
</dbReference>
<comment type="caution">
    <text evidence="1">The sequence shown here is derived from an EMBL/GenBank/DDBJ whole genome shotgun (WGS) entry which is preliminary data.</text>
</comment>
<dbReference type="Proteomes" id="UP000030960">
    <property type="component" value="Unassembled WGS sequence"/>
</dbReference>
<reference evidence="1 2" key="1">
    <citation type="submission" date="2014-10" db="EMBL/GenBank/DDBJ databases">
        <title>Genome sequence of Ponticoccus sp. strain UMTAT08 isolated from clonal culture of toxic dinoflagellate Alexandrium tamiyavanichii.</title>
        <authorList>
            <person name="Gan H.Y."/>
            <person name="Muhd D.-D."/>
            <person name="Mohd Noor M.E."/>
            <person name="Yeong Y.S."/>
            <person name="Usup G."/>
        </authorList>
    </citation>
    <scope>NUCLEOTIDE SEQUENCE [LARGE SCALE GENOMIC DNA]</scope>
    <source>
        <strain evidence="1 2">UMTAT08</strain>
    </source>
</reference>
<keyword evidence="2" id="KW-1185">Reference proteome</keyword>
<name>A0A0B3S5D8_9RHOB</name>
<protein>
    <submittedName>
        <fullName evidence="1">Uncharacterized protein</fullName>
    </submittedName>
</protein>
<organism evidence="1 2">
    <name type="scientific">Mameliella alba</name>
    <dbReference type="NCBI Taxonomy" id="561184"/>
    <lineage>
        <taxon>Bacteria</taxon>
        <taxon>Pseudomonadati</taxon>
        <taxon>Pseudomonadota</taxon>
        <taxon>Alphaproteobacteria</taxon>
        <taxon>Rhodobacterales</taxon>
        <taxon>Roseobacteraceae</taxon>
        <taxon>Mameliella</taxon>
    </lineage>
</organism>
<evidence type="ECO:0000313" key="2">
    <source>
        <dbReference type="Proteomes" id="UP000030960"/>
    </source>
</evidence>
<dbReference type="AlphaFoldDB" id="A0A0B3S5D8"/>
<accession>A0A0B3S5D8</accession>